<keyword evidence="3" id="KW-1185">Reference proteome</keyword>
<sequence length="447" mass="51717">MSKAYDRVEWCFIEKVMLKFGFSRGWVNKIMNCIQSHRCYYSGEGPPSRGPLIPLSLPFLYALSRMLMDAQANARMKGIRASREGPRINHIFFADDTLLFVRNNRNEVQECMEILARFESMSGQKANADKSMVCFSPKTPIPFRIAANEIFKMKVVDKLDNYLGLPIPVGRNRAVAFKCIMDRTAMRINSWSKRLLSNAGKEIFIKVVIQSMPTYAFSIFLAPKGVIENIHTMMGRVWWGGKENNRVWSRISWDRLCHPKGIGVLALGISISSILPSREDSAKYFPNGDIFHPKNVDKPFFTWQSIAKAADKLREGFGWNVSNGRSVDIWRDNWGFEGLSGSSIRMDRRLVPEVYVSELFNADRDGWNEVRVSEIYDEYFKDQIYKLPISHAGHADQRVWFHNPCGFFSTKSAYSWLILRQIGFDPHRIFWKMIWKLKTLPKVRVFC</sequence>
<dbReference type="PANTHER" id="PTHR33116">
    <property type="entry name" value="REVERSE TRANSCRIPTASE ZINC-BINDING DOMAIN-CONTAINING PROTEIN-RELATED-RELATED"/>
    <property type="match status" value="1"/>
</dbReference>
<reference evidence="3" key="1">
    <citation type="journal article" date="2019" name="Plant Biotechnol. J.">
        <title>Genome sequencing of the Australian wild diploid species Gossypium australe highlights disease resistance and delayed gland morphogenesis.</title>
        <authorList>
            <person name="Cai Y."/>
            <person name="Cai X."/>
            <person name="Wang Q."/>
            <person name="Wang P."/>
            <person name="Zhang Y."/>
            <person name="Cai C."/>
            <person name="Xu Y."/>
            <person name="Wang K."/>
            <person name="Zhou Z."/>
            <person name="Wang C."/>
            <person name="Geng S."/>
            <person name="Li B."/>
            <person name="Dong Q."/>
            <person name="Hou Y."/>
            <person name="Wang H."/>
            <person name="Ai P."/>
            <person name="Liu Z."/>
            <person name="Yi F."/>
            <person name="Sun M."/>
            <person name="An G."/>
            <person name="Cheng J."/>
            <person name="Zhang Y."/>
            <person name="Shi Q."/>
            <person name="Xie Y."/>
            <person name="Shi X."/>
            <person name="Chang Y."/>
            <person name="Huang F."/>
            <person name="Chen Y."/>
            <person name="Hong S."/>
            <person name="Mi L."/>
            <person name="Sun Q."/>
            <person name="Zhang L."/>
            <person name="Zhou B."/>
            <person name="Peng R."/>
            <person name="Zhang X."/>
            <person name="Liu F."/>
        </authorList>
    </citation>
    <scope>NUCLEOTIDE SEQUENCE [LARGE SCALE GENOMIC DNA]</scope>
    <source>
        <strain evidence="3">cv. PA1801</strain>
    </source>
</reference>
<evidence type="ECO:0000313" key="3">
    <source>
        <dbReference type="Proteomes" id="UP000325315"/>
    </source>
</evidence>
<protein>
    <submittedName>
        <fullName evidence="2">Reverse transcriptase</fullName>
    </submittedName>
</protein>
<dbReference type="EMBL" id="SMMG02000002">
    <property type="protein sequence ID" value="KAA3483881.1"/>
    <property type="molecule type" value="Genomic_DNA"/>
</dbReference>
<dbReference type="Pfam" id="PF00078">
    <property type="entry name" value="RVT_1"/>
    <property type="match status" value="1"/>
</dbReference>
<keyword evidence="2" id="KW-0695">RNA-directed DNA polymerase</keyword>
<keyword evidence="2" id="KW-0548">Nucleotidyltransferase</keyword>
<dbReference type="PROSITE" id="PS50878">
    <property type="entry name" value="RT_POL"/>
    <property type="match status" value="1"/>
</dbReference>
<comment type="caution">
    <text evidence="2">The sequence shown here is derived from an EMBL/GenBank/DDBJ whole genome shotgun (WGS) entry which is preliminary data.</text>
</comment>
<dbReference type="OrthoDB" id="997411at2759"/>
<feature type="domain" description="Reverse transcriptase" evidence="1">
    <location>
        <begin position="1"/>
        <end position="167"/>
    </location>
</feature>
<dbReference type="InterPro" id="IPR000477">
    <property type="entry name" value="RT_dom"/>
</dbReference>
<name>A0A5B6WPR8_9ROSI</name>
<dbReference type="AlphaFoldDB" id="A0A5B6WPR8"/>
<dbReference type="GO" id="GO:0003964">
    <property type="term" value="F:RNA-directed DNA polymerase activity"/>
    <property type="evidence" value="ECO:0007669"/>
    <property type="project" value="UniProtKB-KW"/>
</dbReference>
<keyword evidence="2" id="KW-0808">Transferase</keyword>
<dbReference type="PANTHER" id="PTHR33116:SF86">
    <property type="entry name" value="REVERSE TRANSCRIPTASE DOMAIN-CONTAINING PROTEIN"/>
    <property type="match status" value="1"/>
</dbReference>
<accession>A0A5B6WPR8</accession>
<evidence type="ECO:0000259" key="1">
    <source>
        <dbReference type="PROSITE" id="PS50878"/>
    </source>
</evidence>
<dbReference type="Proteomes" id="UP000325315">
    <property type="component" value="Unassembled WGS sequence"/>
</dbReference>
<evidence type="ECO:0000313" key="2">
    <source>
        <dbReference type="EMBL" id="KAA3483881.1"/>
    </source>
</evidence>
<proteinExistence type="predicted"/>
<gene>
    <name evidence="2" type="ORF">EPI10_006013</name>
</gene>
<organism evidence="2 3">
    <name type="scientific">Gossypium australe</name>
    <dbReference type="NCBI Taxonomy" id="47621"/>
    <lineage>
        <taxon>Eukaryota</taxon>
        <taxon>Viridiplantae</taxon>
        <taxon>Streptophyta</taxon>
        <taxon>Embryophyta</taxon>
        <taxon>Tracheophyta</taxon>
        <taxon>Spermatophyta</taxon>
        <taxon>Magnoliopsida</taxon>
        <taxon>eudicotyledons</taxon>
        <taxon>Gunneridae</taxon>
        <taxon>Pentapetalae</taxon>
        <taxon>rosids</taxon>
        <taxon>malvids</taxon>
        <taxon>Malvales</taxon>
        <taxon>Malvaceae</taxon>
        <taxon>Malvoideae</taxon>
        <taxon>Gossypium</taxon>
    </lineage>
</organism>